<gene>
    <name evidence="14" type="ORF">ZYGR_0K00780</name>
</gene>
<dbReference type="SUPFAM" id="SSF50998">
    <property type="entry name" value="Quinoprotein alcohol dehydrogenase-like"/>
    <property type="match status" value="1"/>
</dbReference>
<feature type="domain" description="ER membrane protein complex subunit 1 C-terminal" evidence="13">
    <location>
        <begin position="516"/>
        <end position="731"/>
    </location>
</feature>
<reference evidence="14 15" key="1">
    <citation type="submission" date="2016-08" db="EMBL/GenBank/DDBJ databases">
        <title>Draft genome sequence of allopolyploid Zygosaccharomyces rouxii.</title>
        <authorList>
            <person name="Watanabe J."/>
            <person name="Uehara K."/>
            <person name="Mogi Y."/>
            <person name="Tsukioka Y."/>
        </authorList>
    </citation>
    <scope>NUCLEOTIDE SEQUENCE [LARGE SCALE GENOMIC DNA]</scope>
    <source>
        <strain evidence="14 15">NBRC 110957</strain>
    </source>
</reference>
<protein>
    <recommendedName>
        <fullName evidence="4">ER membrane protein complex subunit 1</fullName>
    </recommendedName>
</protein>
<dbReference type="GO" id="GO:0034975">
    <property type="term" value="P:protein folding in endoplasmic reticulum"/>
    <property type="evidence" value="ECO:0007669"/>
    <property type="project" value="TreeGrafter"/>
</dbReference>
<dbReference type="InterPro" id="IPR015943">
    <property type="entry name" value="WD40/YVTN_repeat-like_dom_sf"/>
</dbReference>
<dbReference type="InterPro" id="IPR011678">
    <property type="entry name" value="EMC1_C"/>
</dbReference>
<dbReference type="Gene3D" id="2.130.10.10">
    <property type="entry name" value="YVTN repeat-like/Quinoprotein amine dehydrogenase"/>
    <property type="match status" value="1"/>
</dbReference>
<evidence type="ECO:0000256" key="5">
    <source>
        <dbReference type="ARBA" id="ARBA00022692"/>
    </source>
</evidence>
<dbReference type="InterPro" id="IPR011047">
    <property type="entry name" value="Quinoprotein_ADH-like_sf"/>
</dbReference>
<evidence type="ECO:0000256" key="2">
    <source>
        <dbReference type="ARBA" id="ARBA00007904"/>
    </source>
</evidence>
<keyword evidence="6 12" id="KW-0732">Signal</keyword>
<evidence type="ECO:0000256" key="10">
    <source>
        <dbReference type="ARBA" id="ARBA00023180"/>
    </source>
</evidence>
<evidence type="ECO:0000256" key="9">
    <source>
        <dbReference type="ARBA" id="ARBA00023136"/>
    </source>
</evidence>
<keyword evidence="8 11" id="KW-1133">Transmembrane helix</keyword>
<comment type="subcellular location">
    <subcellularLocation>
        <location evidence="1">Endoplasmic reticulum membrane</location>
        <topology evidence="1">Single-pass type I membrane protein</topology>
    </subcellularLocation>
</comment>
<name>A0A1Q2ZZ41_ZYGRO</name>
<keyword evidence="9 11" id="KW-0472">Membrane</keyword>
<dbReference type="Pfam" id="PF07774">
    <property type="entry name" value="EMC1_C"/>
    <property type="match status" value="1"/>
</dbReference>
<evidence type="ECO:0000256" key="7">
    <source>
        <dbReference type="ARBA" id="ARBA00022824"/>
    </source>
</evidence>
<dbReference type="InterPro" id="IPR026895">
    <property type="entry name" value="EMC1"/>
</dbReference>
<evidence type="ECO:0000256" key="12">
    <source>
        <dbReference type="SAM" id="SignalP"/>
    </source>
</evidence>
<dbReference type="PANTHER" id="PTHR21573">
    <property type="entry name" value="ER MEMBRANE PROTEIN COMPLEX SUBUNIT 1"/>
    <property type="match status" value="1"/>
</dbReference>
<dbReference type="GO" id="GO:0072546">
    <property type="term" value="C:EMC complex"/>
    <property type="evidence" value="ECO:0007669"/>
    <property type="project" value="InterPro"/>
</dbReference>
<evidence type="ECO:0000256" key="8">
    <source>
        <dbReference type="ARBA" id="ARBA00022989"/>
    </source>
</evidence>
<evidence type="ECO:0000256" key="11">
    <source>
        <dbReference type="SAM" id="Phobius"/>
    </source>
</evidence>
<comment type="caution">
    <text evidence="14">The sequence shown here is derived from an EMBL/GenBank/DDBJ whole genome shotgun (WGS) entry which is preliminary data.</text>
</comment>
<comment type="subunit">
    <text evidence="3">Component of the ER membrane protein complex (EMC).</text>
</comment>
<feature type="transmembrane region" description="Helical" evidence="11">
    <location>
        <begin position="704"/>
        <end position="722"/>
    </location>
</feature>
<feature type="signal peptide" evidence="12">
    <location>
        <begin position="1"/>
        <end position="17"/>
    </location>
</feature>
<evidence type="ECO:0000259" key="13">
    <source>
        <dbReference type="Pfam" id="PF07774"/>
    </source>
</evidence>
<evidence type="ECO:0000256" key="4">
    <source>
        <dbReference type="ARBA" id="ARBA00020824"/>
    </source>
</evidence>
<sequence length="735" mass="83734">MYFLGLLLLLLSASVQAIYSDEAFVSDWQLQNVGEYQCVFENKNSQYLVTLSQLDQKSLLSFINEFNGEILFRQPIDFAGLDVMVIDNGSEFVIKDDNSQLRSFNGSTGFPLEKDVSGYNFKSSCQPDMTGFKLKNKTLQVLDPESQLVVFKIDLGDTFQRIEYIYTDFKGTLKVLYSTTDSKYVFQLVENGELVSEWFRDESQSDVVAHTVIDLPDYSLDAISHELVEEEHTSGPWEAYRYRVSTNLQRFKDILRKYHYSPGAMITEMLKTDDDVSKEERELVFGLAKHLVVATQKGRLSALNIKNGVVEWSVQSNLNDILLLEWFADSSELVAVDRDGQYEFYDLTDLSQPKLIKKDRYGLTKIETISLLEDQKFLITTEDGQKSIVSLSSKDDKPLTSTFVSTHDKSHIYGHVVAADGQLRNTWVTSLNDDEEIVSFAKREDTPTVSLGHILGNRTVLYKYLYPNLVSYAVFNKKTGSLYINLIDSVNGALLHSQVHDDNVDPRLPIEMVFGENWFIYSYFSSQPIPEQKLAVVELYESLEPNHRVSDNSTQLNPLRGVHPPEVIAQSYFFPEVIKHMQLSHTKFGITTKSVVLELESGQLTYLSRALLNARRKDESQLSDDDKKEFMIMPYFSTLPINDRFIITHIRHLIMGPHSKLISIPTNLESTSIVCNLGHDVFCGKITPSGQFDIMSPNFEKGKLIATIVGLVILCYFIRPSVEAKKLKNSWMVRN</sequence>
<evidence type="ECO:0000256" key="6">
    <source>
        <dbReference type="ARBA" id="ARBA00022729"/>
    </source>
</evidence>
<proteinExistence type="inferred from homology"/>
<evidence type="ECO:0000256" key="1">
    <source>
        <dbReference type="ARBA" id="ARBA00004115"/>
    </source>
</evidence>
<evidence type="ECO:0000313" key="15">
    <source>
        <dbReference type="Proteomes" id="UP000187013"/>
    </source>
</evidence>
<accession>A0A1Q2ZZ41</accession>
<comment type="similarity">
    <text evidence="2">Belongs to the EMC1 family.</text>
</comment>
<dbReference type="Proteomes" id="UP000187013">
    <property type="component" value="Unassembled WGS sequence"/>
</dbReference>
<keyword evidence="10" id="KW-0325">Glycoprotein</keyword>
<keyword evidence="5 11" id="KW-0812">Transmembrane</keyword>
<dbReference type="OrthoDB" id="28092at2759"/>
<organism evidence="14 15">
    <name type="scientific">Zygosaccharomyces rouxii</name>
    <dbReference type="NCBI Taxonomy" id="4956"/>
    <lineage>
        <taxon>Eukaryota</taxon>
        <taxon>Fungi</taxon>
        <taxon>Dikarya</taxon>
        <taxon>Ascomycota</taxon>
        <taxon>Saccharomycotina</taxon>
        <taxon>Saccharomycetes</taxon>
        <taxon>Saccharomycetales</taxon>
        <taxon>Saccharomycetaceae</taxon>
        <taxon>Zygosaccharomyces</taxon>
    </lineage>
</organism>
<feature type="chain" id="PRO_5012185202" description="ER membrane protein complex subunit 1" evidence="12">
    <location>
        <begin position="18"/>
        <end position="735"/>
    </location>
</feature>
<keyword evidence="7" id="KW-0256">Endoplasmic reticulum</keyword>
<dbReference type="EMBL" id="BDGX01000011">
    <property type="protein sequence ID" value="GAV48573.1"/>
    <property type="molecule type" value="Genomic_DNA"/>
</dbReference>
<dbReference type="AlphaFoldDB" id="A0A1Q2ZZ41"/>
<evidence type="ECO:0000313" key="14">
    <source>
        <dbReference type="EMBL" id="GAV48573.1"/>
    </source>
</evidence>
<dbReference type="PANTHER" id="PTHR21573:SF0">
    <property type="entry name" value="ER MEMBRANE PROTEIN COMPLEX SUBUNIT 1"/>
    <property type="match status" value="1"/>
</dbReference>
<evidence type="ECO:0000256" key="3">
    <source>
        <dbReference type="ARBA" id="ARBA00011276"/>
    </source>
</evidence>